<keyword evidence="2" id="KW-0547">Nucleotide-binding</keyword>
<dbReference type="Proteomes" id="UP000887578">
    <property type="component" value="Unplaced"/>
</dbReference>
<comment type="similarity">
    <text evidence="1">Belongs to the heat shock protein 70 family.</text>
</comment>
<evidence type="ECO:0000256" key="4">
    <source>
        <dbReference type="ARBA" id="ARBA00023186"/>
    </source>
</evidence>
<name>A0A914QJX5_9BILA</name>
<reference evidence="8" key="1">
    <citation type="submission" date="2022-11" db="UniProtKB">
        <authorList>
            <consortium name="WormBaseParasite"/>
        </authorList>
    </citation>
    <scope>IDENTIFICATION</scope>
</reference>
<dbReference type="Gene3D" id="3.90.640.10">
    <property type="entry name" value="Actin, Chain A, domain 4"/>
    <property type="match status" value="1"/>
</dbReference>
<evidence type="ECO:0000313" key="7">
    <source>
        <dbReference type="Proteomes" id="UP000887578"/>
    </source>
</evidence>
<keyword evidence="7" id="KW-1185">Reference proteome</keyword>
<evidence type="ECO:0000256" key="1">
    <source>
        <dbReference type="ARBA" id="ARBA00007381"/>
    </source>
</evidence>
<dbReference type="Gene3D" id="3.30.420.40">
    <property type="match status" value="2"/>
</dbReference>
<dbReference type="GO" id="GO:0030968">
    <property type="term" value="P:endoplasmic reticulum unfolded protein response"/>
    <property type="evidence" value="ECO:0007669"/>
    <property type="project" value="TreeGrafter"/>
</dbReference>
<dbReference type="AlphaFoldDB" id="A0A914QJX5"/>
<evidence type="ECO:0000256" key="5">
    <source>
        <dbReference type="ARBA" id="ARBA00040503"/>
    </source>
</evidence>
<dbReference type="InterPro" id="IPR013126">
    <property type="entry name" value="Hsp_70_fam"/>
</dbReference>
<sequence length="194" mass="21754">MRICREIKHTLSVEEEAFLYLDELILNNDKNKDDHLTITREQFEEMSNHLMLHAVEFIQDTLIKAFSSPCTADKIDIVYQVGGGCRMLMIKKMLKEVFPGAKHYFSLHLEELVAKGAALYHYELLSEKNPKRGDIPVIQPSATAPVASIPLSFTSQDSLDDADCKTDNKCSKHLSPNTPDETSKDAAAHHGLPS</sequence>
<evidence type="ECO:0000256" key="6">
    <source>
        <dbReference type="SAM" id="MobiDB-lite"/>
    </source>
</evidence>
<dbReference type="SUPFAM" id="SSF53067">
    <property type="entry name" value="Actin-like ATPase domain"/>
    <property type="match status" value="1"/>
</dbReference>
<dbReference type="GO" id="GO:0034663">
    <property type="term" value="C:endoplasmic reticulum chaperone complex"/>
    <property type="evidence" value="ECO:0007669"/>
    <property type="project" value="TreeGrafter"/>
</dbReference>
<dbReference type="GO" id="GO:0140662">
    <property type="term" value="F:ATP-dependent protein folding chaperone"/>
    <property type="evidence" value="ECO:0007669"/>
    <property type="project" value="InterPro"/>
</dbReference>
<evidence type="ECO:0000256" key="3">
    <source>
        <dbReference type="ARBA" id="ARBA00022840"/>
    </source>
</evidence>
<protein>
    <recommendedName>
        <fullName evidence="5">Hypoxia up-regulated protein 1</fullName>
    </recommendedName>
</protein>
<organism evidence="7 8">
    <name type="scientific">Panagrolaimus davidi</name>
    <dbReference type="NCBI Taxonomy" id="227884"/>
    <lineage>
        <taxon>Eukaryota</taxon>
        <taxon>Metazoa</taxon>
        <taxon>Ecdysozoa</taxon>
        <taxon>Nematoda</taxon>
        <taxon>Chromadorea</taxon>
        <taxon>Rhabditida</taxon>
        <taxon>Tylenchina</taxon>
        <taxon>Panagrolaimomorpha</taxon>
        <taxon>Panagrolaimoidea</taxon>
        <taxon>Panagrolaimidae</taxon>
        <taxon>Panagrolaimus</taxon>
    </lineage>
</organism>
<feature type="region of interest" description="Disordered" evidence="6">
    <location>
        <begin position="157"/>
        <end position="194"/>
    </location>
</feature>
<dbReference type="PANTHER" id="PTHR45639">
    <property type="entry name" value="HSC70CB, ISOFORM G-RELATED"/>
    <property type="match status" value="1"/>
</dbReference>
<dbReference type="InterPro" id="IPR043129">
    <property type="entry name" value="ATPase_NBD"/>
</dbReference>
<dbReference type="Pfam" id="PF00012">
    <property type="entry name" value="HSP70"/>
    <property type="match status" value="1"/>
</dbReference>
<accession>A0A914QJX5</accession>
<evidence type="ECO:0000256" key="2">
    <source>
        <dbReference type="ARBA" id="ARBA00022741"/>
    </source>
</evidence>
<keyword evidence="3" id="KW-0067">ATP-binding</keyword>
<proteinExistence type="inferred from homology"/>
<evidence type="ECO:0000313" key="8">
    <source>
        <dbReference type="WBParaSite" id="PDA_v2.g3502.t1"/>
    </source>
</evidence>
<dbReference type="PANTHER" id="PTHR45639:SF3">
    <property type="entry name" value="HYPOXIA UP-REGULATED PROTEIN 1"/>
    <property type="match status" value="1"/>
</dbReference>
<dbReference type="WBParaSite" id="PDA_v2.g3502.t1">
    <property type="protein sequence ID" value="PDA_v2.g3502.t1"/>
    <property type="gene ID" value="PDA_v2.g3502"/>
</dbReference>
<dbReference type="GO" id="GO:0005524">
    <property type="term" value="F:ATP binding"/>
    <property type="evidence" value="ECO:0007669"/>
    <property type="project" value="UniProtKB-KW"/>
</dbReference>
<keyword evidence="4" id="KW-0143">Chaperone</keyword>